<dbReference type="RefSeq" id="XP_028541501.1">
    <property type="nucleotide sequence ID" value="XM_028685700.1"/>
</dbReference>
<feature type="region of interest" description="Disordered" evidence="10">
    <location>
        <begin position="146"/>
        <end position="216"/>
    </location>
</feature>
<dbReference type="SUPFAM" id="SSF57850">
    <property type="entry name" value="RING/U-box"/>
    <property type="match status" value="1"/>
</dbReference>
<dbReference type="OMA" id="METNKGE"/>
<organism evidence="12 13">
    <name type="scientific">Plasmodium gonderi</name>
    <dbReference type="NCBI Taxonomy" id="77519"/>
    <lineage>
        <taxon>Eukaryota</taxon>
        <taxon>Sar</taxon>
        <taxon>Alveolata</taxon>
        <taxon>Apicomplexa</taxon>
        <taxon>Aconoidasida</taxon>
        <taxon>Haemosporida</taxon>
        <taxon>Plasmodiidae</taxon>
        <taxon>Plasmodium</taxon>
        <taxon>Plasmodium (Plasmodium)</taxon>
    </lineage>
</organism>
<evidence type="ECO:0000256" key="8">
    <source>
        <dbReference type="ARBA" id="ARBA00044543"/>
    </source>
</evidence>
<keyword evidence="3" id="KW-0808">Transferase</keyword>
<dbReference type="GO" id="GO:0045862">
    <property type="term" value="P:positive regulation of proteolysis"/>
    <property type="evidence" value="ECO:0007669"/>
    <property type="project" value="TreeGrafter"/>
</dbReference>
<evidence type="ECO:0000256" key="3">
    <source>
        <dbReference type="ARBA" id="ARBA00022679"/>
    </source>
</evidence>
<dbReference type="InterPro" id="IPR013083">
    <property type="entry name" value="Znf_RING/FYVE/PHD"/>
</dbReference>
<dbReference type="PANTHER" id="PTHR46803">
    <property type="entry name" value="E3 UBIQUITIN-PROTEIN LIGASE CHIP"/>
    <property type="match status" value="1"/>
</dbReference>
<dbReference type="EC" id="2.3.2.27" evidence="2"/>
<feature type="compositionally biased region" description="Basic residues" evidence="10">
    <location>
        <begin position="518"/>
        <end position="530"/>
    </location>
</feature>
<evidence type="ECO:0000259" key="11">
    <source>
        <dbReference type="PROSITE" id="PS51698"/>
    </source>
</evidence>
<dbReference type="PANTHER" id="PTHR46803:SF2">
    <property type="entry name" value="E3 UBIQUITIN-PROTEIN LIGASE CHIP"/>
    <property type="match status" value="1"/>
</dbReference>
<dbReference type="OrthoDB" id="273087at2759"/>
<dbReference type="Proteomes" id="UP000195521">
    <property type="component" value="Unassembled WGS sequence"/>
</dbReference>
<feature type="region of interest" description="Disordered" evidence="10">
    <location>
        <begin position="797"/>
        <end position="852"/>
    </location>
</feature>
<dbReference type="GO" id="GO:0051087">
    <property type="term" value="F:protein-folding chaperone binding"/>
    <property type="evidence" value="ECO:0007669"/>
    <property type="project" value="TreeGrafter"/>
</dbReference>
<dbReference type="GO" id="GO:0000209">
    <property type="term" value="P:protein polyubiquitination"/>
    <property type="evidence" value="ECO:0007669"/>
    <property type="project" value="TreeGrafter"/>
</dbReference>
<keyword evidence="6 9" id="KW-0802">TPR repeat</keyword>
<dbReference type="GO" id="GO:0061630">
    <property type="term" value="F:ubiquitin protein ligase activity"/>
    <property type="evidence" value="ECO:0007669"/>
    <property type="project" value="UniProtKB-EC"/>
</dbReference>
<dbReference type="PROSITE" id="PS51698">
    <property type="entry name" value="U_BOX"/>
    <property type="match status" value="1"/>
</dbReference>
<evidence type="ECO:0000256" key="10">
    <source>
        <dbReference type="SAM" id="MobiDB-lite"/>
    </source>
</evidence>
<proteinExistence type="predicted"/>
<dbReference type="SUPFAM" id="SSF48452">
    <property type="entry name" value="TPR-like"/>
    <property type="match status" value="1"/>
</dbReference>
<keyword evidence="4" id="KW-0677">Repeat</keyword>
<dbReference type="Pfam" id="PF04564">
    <property type="entry name" value="U-box"/>
    <property type="match status" value="1"/>
</dbReference>
<dbReference type="InterPro" id="IPR019734">
    <property type="entry name" value="TPR_rpt"/>
</dbReference>
<evidence type="ECO:0000256" key="7">
    <source>
        <dbReference type="ARBA" id="ARBA00044534"/>
    </source>
</evidence>
<dbReference type="SMART" id="SM00504">
    <property type="entry name" value="Ubox"/>
    <property type="match status" value="1"/>
</dbReference>
<dbReference type="InterPro" id="IPR003613">
    <property type="entry name" value="Ubox_domain"/>
</dbReference>
<evidence type="ECO:0000256" key="9">
    <source>
        <dbReference type="PROSITE-ProRule" id="PRU00339"/>
    </source>
</evidence>
<dbReference type="GO" id="GO:0006515">
    <property type="term" value="P:protein quality control for misfolded or incompletely synthesized proteins"/>
    <property type="evidence" value="ECO:0007669"/>
    <property type="project" value="TreeGrafter"/>
</dbReference>
<evidence type="ECO:0000256" key="4">
    <source>
        <dbReference type="ARBA" id="ARBA00022737"/>
    </source>
</evidence>
<feature type="compositionally biased region" description="Low complexity" evidence="10">
    <location>
        <begin position="155"/>
        <end position="177"/>
    </location>
</feature>
<dbReference type="Gene3D" id="3.30.40.10">
    <property type="entry name" value="Zinc/RING finger domain, C3HC4 (zinc finger)"/>
    <property type="match status" value="1"/>
</dbReference>
<feature type="repeat" description="TPR" evidence="9">
    <location>
        <begin position="905"/>
        <end position="938"/>
    </location>
</feature>
<feature type="compositionally biased region" description="Acidic residues" evidence="10">
    <location>
        <begin position="448"/>
        <end position="464"/>
    </location>
</feature>
<dbReference type="CDD" id="cd16654">
    <property type="entry name" value="RING-Ubox_CHIP"/>
    <property type="match status" value="1"/>
</dbReference>
<gene>
    <name evidence="12" type="ORF">PGO_010600</name>
</gene>
<evidence type="ECO:0000256" key="1">
    <source>
        <dbReference type="ARBA" id="ARBA00000900"/>
    </source>
</evidence>
<feature type="compositionally biased region" description="Low complexity" evidence="10">
    <location>
        <begin position="487"/>
        <end position="505"/>
    </location>
</feature>
<feature type="compositionally biased region" description="Low complexity" evidence="10">
    <location>
        <begin position="535"/>
        <end position="558"/>
    </location>
</feature>
<feature type="compositionally biased region" description="Basic and acidic residues" evidence="10">
    <location>
        <begin position="819"/>
        <end position="833"/>
    </location>
</feature>
<dbReference type="PROSITE" id="PS50005">
    <property type="entry name" value="TPR"/>
    <property type="match status" value="1"/>
</dbReference>
<evidence type="ECO:0000256" key="6">
    <source>
        <dbReference type="ARBA" id="ARBA00022803"/>
    </source>
</evidence>
<dbReference type="Gene3D" id="1.25.40.10">
    <property type="entry name" value="Tetratricopeptide repeat domain"/>
    <property type="match status" value="1"/>
</dbReference>
<dbReference type="InterPro" id="IPR045202">
    <property type="entry name" value="CHIP_RING-Ubox"/>
</dbReference>
<dbReference type="InterPro" id="IPR011990">
    <property type="entry name" value="TPR-like_helical_dom_sf"/>
</dbReference>
<dbReference type="GO" id="GO:0043161">
    <property type="term" value="P:proteasome-mediated ubiquitin-dependent protein catabolic process"/>
    <property type="evidence" value="ECO:0007669"/>
    <property type="project" value="TreeGrafter"/>
</dbReference>
<keyword evidence="13" id="KW-1185">Reference proteome</keyword>
<accession>A0A1Y1JDT0</accession>
<dbReference type="GO" id="GO:0071218">
    <property type="term" value="P:cellular response to misfolded protein"/>
    <property type="evidence" value="ECO:0007669"/>
    <property type="project" value="TreeGrafter"/>
</dbReference>
<evidence type="ECO:0000313" key="13">
    <source>
        <dbReference type="Proteomes" id="UP000195521"/>
    </source>
</evidence>
<feature type="compositionally biased region" description="Basic and acidic residues" evidence="10">
    <location>
        <begin position="842"/>
        <end position="852"/>
    </location>
</feature>
<comment type="caution">
    <text evidence="12">The sequence shown here is derived from an EMBL/GenBank/DDBJ whole genome shotgun (WGS) entry which is preliminary data.</text>
</comment>
<dbReference type="GO" id="GO:0005737">
    <property type="term" value="C:cytoplasm"/>
    <property type="evidence" value="ECO:0007669"/>
    <property type="project" value="TreeGrafter"/>
</dbReference>
<feature type="domain" description="U-box" evidence="11">
    <location>
        <begin position="1084"/>
        <end position="1158"/>
    </location>
</feature>
<keyword evidence="5" id="KW-0833">Ubl conjugation pathway</keyword>
<name>A0A1Y1JDT0_PLAGO</name>
<evidence type="ECO:0000256" key="2">
    <source>
        <dbReference type="ARBA" id="ARBA00012483"/>
    </source>
</evidence>
<sequence length="1161" mass="132061">MNSIAEIKRREKENFKNKYNKKKKNKKRFRNFNKFSNNRKVKKTLYNKSDKISENWDANTLKYKTFFFHKQIFKSLKRMDTNKAEEKKGFLKNWNINYLSNNLNAFMKSAESIVGGRTNFGTSSNCGAQNNVKGIRGNRCFPNVSDGKEKDYHENNNMNSNMSFSSNRSSNRNGNSNHTYLTSVKGANSEHIQGKQKFSPKAYKQEEQDPSPNMNNLHLHERVQANRKEVNYKDIRDVWEKIKNRNGLSNLMESANVDSATLDSACMVSKIYGDISDSYHINDLGCKDSWMNSTINRDVNQRSMGNIINLQRNNIIDCSSNHNKIKYDISDGVTCENYVKCNMSTSNNKTTGNSSSQNNGNNNSNNGGKGSNSKNSYNNKDSNGGTNSNNYNYSNSSGYNNNMSGYPNSRTQNGGSNDNNNSNGDRDDDDDNNGHYSRTGRCDNNGDTNEDEDDNEDNNEDEESDRNNNANNDGNDHNGKMYTKNNGSSSSGASFGSSASITSSSHVNPDEHASNRGMVKHQFQRKRKSGRNSCSGGNENSNIRNSNIRNGNSANSINYRGGETQGSNSCLDQNNSSVDFCNVGYSNVDYSNVNCCSVERRNNPIARNDNVNIGNKNNSGNNDCSNSSNCGDNNIGGNMNEYYNQYSVGKSRDNNSTHPLSGDHNQQSMELPIINRGNYDGCGTTCEGNYVDEDTENYRSNYNMSMGDRHWYGENPENNDFERISRRNSYSNNESTNNLDNNYNMNNNTMMSKNTGNKRNYVSNINYKDMSMNPSYHPSHGKGNNCITNNMNSFNSSGNFSKQIKKGRDCENGVDEGNDSDHNSAENGEDHSHNPSSNCHNSDNDYHQGNDVYGKCRNDKECNDKSLNDEHNQKNNVDVEEEVQKRHVHATNCDMLNPEDRKREAEKYKVLGNQSYKLGYFESAIDYYTKAISYDNTNHVYYTNRALCYKKQKLWKLANSDARQALNLEEESVKAHFILGLTLLHLNSLEEGLKKLTKAKTLSSYLKDSNESEINRYILQAKKLIYLRDEQNKQLTYTELQSFLIDKINLLNQIGYITNEEKYLRTQQTENLFKEILDSFQRKQIPDYLCCKISMCLMNEPVITPSGMTYDKIFLYEHVKHNGSFDPVSREQFSMREVIPNYAIKEATDNFLKSNPWAFEE</sequence>
<evidence type="ECO:0000313" key="12">
    <source>
        <dbReference type="EMBL" id="GAW78912.1"/>
    </source>
</evidence>
<feature type="region of interest" description="Disordered" evidence="10">
    <location>
        <begin position="348"/>
        <end position="569"/>
    </location>
</feature>
<dbReference type="AlphaFoldDB" id="A0A1Y1JDT0"/>
<dbReference type="EMBL" id="BDQF01000001">
    <property type="protein sequence ID" value="GAW78912.1"/>
    <property type="molecule type" value="Genomic_DNA"/>
</dbReference>
<dbReference type="GeneID" id="39745610"/>
<reference evidence="13" key="1">
    <citation type="submission" date="2017-04" db="EMBL/GenBank/DDBJ databases">
        <title>Plasmodium gonderi genome.</title>
        <authorList>
            <person name="Arisue N."/>
            <person name="Honma H."/>
            <person name="Kawai S."/>
            <person name="Tougan T."/>
            <person name="Tanabe K."/>
            <person name="Horii T."/>
        </authorList>
    </citation>
    <scope>NUCLEOTIDE SEQUENCE [LARGE SCALE GENOMIC DNA]</scope>
    <source>
        <strain evidence="13">ATCC 30045</strain>
    </source>
</reference>
<protein>
    <recommendedName>
        <fullName evidence="7">E3 ubiquitin-protein ligase CHIP</fullName>
        <ecNumber evidence="2">2.3.2.27</ecNumber>
    </recommendedName>
    <alternativeName>
        <fullName evidence="8">RING-type E3 ubiquitin transferase CHIP</fullName>
    </alternativeName>
</protein>
<evidence type="ECO:0000256" key="5">
    <source>
        <dbReference type="ARBA" id="ARBA00022786"/>
    </source>
</evidence>
<dbReference type="SMART" id="SM00028">
    <property type="entry name" value="TPR"/>
    <property type="match status" value="3"/>
</dbReference>
<feature type="compositionally biased region" description="Low complexity" evidence="10">
    <location>
        <begin position="348"/>
        <end position="423"/>
    </location>
</feature>
<comment type="catalytic activity">
    <reaction evidence="1">
        <text>S-ubiquitinyl-[E2 ubiquitin-conjugating enzyme]-L-cysteine + [acceptor protein]-L-lysine = [E2 ubiquitin-conjugating enzyme]-L-cysteine + N(6)-ubiquitinyl-[acceptor protein]-L-lysine.</text>
        <dbReference type="EC" id="2.3.2.27"/>
    </reaction>
</comment>
<feature type="region of interest" description="Disordered" evidence="10">
    <location>
        <begin position="865"/>
        <end position="884"/>
    </location>
</feature>